<dbReference type="Proteomes" id="UP000319596">
    <property type="component" value="Segment"/>
</dbReference>
<dbReference type="RefSeq" id="YP_010649088.1">
    <property type="nucleotide sequence ID" value="NC_070764.1"/>
</dbReference>
<dbReference type="EMBL" id="MN096369">
    <property type="protein sequence ID" value="QDK02592.1"/>
    <property type="molecule type" value="Genomic_DNA"/>
</dbReference>
<reference evidence="1 2" key="1">
    <citation type="submission" date="2019-06" db="EMBL/GenBank/DDBJ databases">
        <authorList>
            <person name="Burns M.A."/>
            <person name="Hill G.C."/>
            <person name="Wesley B.E."/>
            <person name="Womack T.V."/>
            <person name="Krukonis G.P."/>
            <person name="Delesalle V.A."/>
            <person name="Garlena R.A."/>
            <person name="Russell D.A."/>
            <person name="Pope W.H."/>
            <person name="Jacobs-Sera D."/>
            <person name="Hatfull G.F."/>
        </authorList>
    </citation>
    <scope>NUCLEOTIDE SEQUENCE [LARGE SCALE GENOMIC DNA]</scope>
</reference>
<dbReference type="KEGG" id="vg:77924606"/>
<organism evidence="1 2">
    <name type="scientific">Gordonia phage Phendrix</name>
    <dbReference type="NCBI Taxonomy" id="2593335"/>
    <lineage>
        <taxon>Viruses</taxon>
        <taxon>Duplodnaviria</taxon>
        <taxon>Heunggongvirae</taxon>
        <taxon>Uroviricota</taxon>
        <taxon>Caudoviricetes</taxon>
        <taxon>Godonkavirus</taxon>
        <taxon>Godonkavirus phendrix</taxon>
    </lineage>
</organism>
<proteinExistence type="predicted"/>
<keyword evidence="2" id="KW-1185">Reference proteome</keyword>
<sequence length="70" mass="8020">MIWDPKKVNRIEVIDHSLIPTKGTAFAYHGEGVRVSVHLQDDGRTMKIFVTHDGEPVVRPEGWLSERHDD</sequence>
<accession>A0A514U0X3</accession>
<protein>
    <submittedName>
        <fullName evidence="1">Uncharacterized protein</fullName>
    </submittedName>
</protein>
<gene>
    <name evidence="1" type="primary">44</name>
    <name evidence="1" type="ORF">SEA_PHENDRIX_44</name>
</gene>
<evidence type="ECO:0000313" key="1">
    <source>
        <dbReference type="EMBL" id="QDK02592.1"/>
    </source>
</evidence>
<name>A0A514U0X3_9CAUD</name>
<evidence type="ECO:0000313" key="2">
    <source>
        <dbReference type="Proteomes" id="UP000319596"/>
    </source>
</evidence>
<dbReference type="GeneID" id="77924606"/>